<dbReference type="SUPFAM" id="SSF51905">
    <property type="entry name" value="FAD/NAD(P)-binding domain"/>
    <property type="match status" value="1"/>
</dbReference>
<evidence type="ECO:0000259" key="8">
    <source>
        <dbReference type="Pfam" id="PF01494"/>
    </source>
</evidence>
<dbReference type="Proteomes" id="UP000044071">
    <property type="component" value="Unassembled WGS sequence"/>
</dbReference>
<comment type="similarity">
    <text evidence="3">Belongs to the UbiH/COQ6 family.</text>
</comment>
<dbReference type="RefSeq" id="WP_043872717.1">
    <property type="nucleotide sequence ID" value="NZ_CCVW01000001.1"/>
</dbReference>
<dbReference type="PROSITE" id="PS01304">
    <property type="entry name" value="UBIH"/>
    <property type="match status" value="1"/>
</dbReference>
<keyword evidence="6" id="KW-0560">Oxidoreductase</keyword>
<dbReference type="GO" id="GO:0071949">
    <property type="term" value="F:FAD binding"/>
    <property type="evidence" value="ECO:0007669"/>
    <property type="project" value="InterPro"/>
</dbReference>
<dbReference type="Pfam" id="PF01494">
    <property type="entry name" value="FAD_binding_3"/>
    <property type="match status" value="1"/>
</dbReference>
<accession>A0A078KWI9</accession>
<dbReference type="Gene3D" id="3.50.50.60">
    <property type="entry name" value="FAD/NAD(P)-binding domain"/>
    <property type="match status" value="2"/>
</dbReference>
<dbReference type="GO" id="GO:0008681">
    <property type="term" value="F:2-octaprenyl-6-methoxyphenol hydroxylase activity"/>
    <property type="evidence" value="ECO:0007669"/>
    <property type="project" value="TreeGrafter"/>
</dbReference>
<proteinExistence type="inferred from homology"/>
<dbReference type="InterPro" id="IPR051205">
    <property type="entry name" value="UbiH/COQ6_monooxygenase"/>
</dbReference>
<reference evidence="9 10" key="1">
    <citation type="submission" date="2014-06" db="EMBL/GenBank/DDBJ databases">
        <authorList>
            <person name="Urmite Genomes Urmite Genomes"/>
        </authorList>
    </citation>
    <scope>NUCLEOTIDE SEQUENCE [LARGE SCALE GENOMIC DNA]</scope>
</reference>
<dbReference type="AlphaFoldDB" id="A0A078KWI9"/>
<dbReference type="EMBL" id="CCSB01000001">
    <property type="protein sequence ID" value="CDZ76114.1"/>
    <property type="molecule type" value="Genomic_DNA"/>
</dbReference>
<keyword evidence="7" id="KW-0503">Monooxygenase</keyword>
<dbReference type="InterPro" id="IPR002938">
    <property type="entry name" value="FAD-bd"/>
</dbReference>
<feature type="domain" description="FAD-binding" evidence="8">
    <location>
        <begin position="6"/>
        <end position="338"/>
    </location>
</feature>
<dbReference type="GO" id="GO:0006744">
    <property type="term" value="P:ubiquinone biosynthetic process"/>
    <property type="evidence" value="ECO:0007669"/>
    <property type="project" value="UniProtKB-UniPathway"/>
</dbReference>
<dbReference type="InterPro" id="IPR010971">
    <property type="entry name" value="UbiH/COQ6"/>
</dbReference>
<dbReference type="InterPro" id="IPR036188">
    <property type="entry name" value="FAD/NAD-bd_sf"/>
</dbReference>
<dbReference type="InterPro" id="IPR018168">
    <property type="entry name" value="Ubi_Hdrlase_CS"/>
</dbReference>
<evidence type="ECO:0000256" key="6">
    <source>
        <dbReference type="ARBA" id="ARBA00023002"/>
    </source>
</evidence>
<name>A0A078KWI9_9GAMM</name>
<evidence type="ECO:0000256" key="4">
    <source>
        <dbReference type="ARBA" id="ARBA00022630"/>
    </source>
</evidence>
<dbReference type="UniPathway" id="UPA00232"/>
<dbReference type="PRINTS" id="PR00420">
    <property type="entry name" value="RNGMNOXGNASE"/>
</dbReference>
<protein>
    <submittedName>
        <fullName evidence="9">2-octaprenyl-6-methoxyphenol hydroxylase</fullName>
    </submittedName>
</protein>
<gene>
    <name evidence="9" type="primary">ubiH</name>
    <name evidence="9" type="ORF">BN59_00378</name>
</gene>
<sequence>MADKQVDILIIGGGLTGAILQLALASTGYRCLVVDANPLDAKVNPDFDARSLALSPASVRILQMLSLWPLLASEATAIARIHVSEQGRFGGANIRGKLEQPLGYVVEMQHINRAIDHVVDKSHILASARLSALDVEQRLATINTPKGELAVQAKLIVAADGTESAVRKLSGLTLKIKDYQQQALVTNIGLARSHHNIAYERFTTSGPLALLPMTEQRSSLVWALSPEEAIKLQALDEASFLHSLQKAFGYRLGRFIRVGKRVIYPLRQVTMPQKVAWPLVFVGNAAHTLHPVAGQGFNLGLRDVASLAQCIIQDGLSEAMLHSYQQMRQHDEWAITHFTNGLIDVFTSRLPGMATARNLGLLAVDNFAVLKRCLTHYTRGFAGVTPDLVCGISLDQKEPK</sequence>
<comment type="cofactor">
    <cofactor evidence="1">
        <name>FAD</name>
        <dbReference type="ChEBI" id="CHEBI:57692"/>
    </cofactor>
</comment>
<dbReference type="NCBIfam" id="TIGR01988">
    <property type="entry name" value="Ubi-OHases"/>
    <property type="match status" value="1"/>
</dbReference>
<evidence type="ECO:0000256" key="5">
    <source>
        <dbReference type="ARBA" id="ARBA00022827"/>
    </source>
</evidence>
<dbReference type="PANTHER" id="PTHR43876">
    <property type="entry name" value="UBIQUINONE BIOSYNTHESIS MONOOXYGENASE COQ6, MITOCHONDRIAL"/>
    <property type="match status" value="1"/>
</dbReference>
<dbReference type="eggNOG" id="COG0654">
    <property type="taxonomic scope" value="Bacteria"/>
</dbReference>
<keyword evidence="5" id="KW-0274">FAD</keyword>
<evidence type="ECO:0000256" key="3">
    <source>
        <dbReference type="ARBA" id="ARBA00005349"/>
    </source>
</evidence>
<evidence type="ECO:0000256" key="1">
    <source>
        <dbReference type="ARBA" id="ARBA00001974"/>
    </source>
</evidence>
<evidence type="ECO:0000256" key="2">
    <source>
        <dbReference type="ARBA" id="ARBA00004749"/>
    </source>
</evidence>
<evidence type="ECO:0000313" key="10">
    <source>
        <dbReference type="Proteomes" id="UP000044071"/>
    </source>
</evidence>
<evidence type="ECO:0000313" key="9">
    <source>
        <dbReference type="EMBL" id="CDZ76114.1"/>
    </source>
</evidence>
<organism evidence="9 10">
    <name type="scientific">Legionella massiliensis</name>
    <dbReference type="NCBI Taxonomy" id="1034943"/>
    <lineage>
        <taxon>Bacteria</taxon>
        <taxon>Pseudomonadati</taxon>
        <taxon>Pseudomonadota</taxon>
        <taxon>Gammaproteobacteria</taxon>
        <taxon>Legionellales</taxon>
        <taxon>Legionellaceae</taxon>
        <taxon>Legionella</taxon>
    </lineage>
</organism>
<keyword evidence="4" id="KW-0285">Flavoprotein</keyword>
<dbReference type="PANTHER" id="PTHR43876:SF8">
    <property type="entry name" value="2-OCTAPRENYL-6-METHOXYPHENOL HYDROXYLASE"/>
    <property type="match status" value="1"/>
</dbReference>
<dbReference type="STRING" id="1034943.BN59_00378"/>
<comment type="pathway">
    <text evidence="2">Cofactor biosynthesis; ubiquinone biosynthesis.</text>
</comment>
<evidence type="ECO:0000256" key="7">
    <source>
        <dbReference type="ARBA" id="ARBA00023033"/>
    </source>
</evidence>
<keyword evidence="10" id="KW-1185">Reference proteome</keyword>
<dbReference type="OrthoDB" id="9769565at2"/>